<accession>A0A010ZXK4</accession>
<dbReference type="PANTHER" id="PTHR31793:SF27">
    <property type="entry name" value="NOVEL THIOESTERASE SUPERFAMILY DOMAIN AND SAPOSIN A-TYPE DOMAIN CONTAINING PROTEIN (0610012H03RIK)"/>
    <property type="match status" value="1"/>
</dbReference>
<keyword evidence="4" id="KW-1185">Reference proteome</keyword>
<comment type="similarity">
    <text evidence="1">Belongs to the 4-hydroxybenzoyl-CoA thioesterase family.</text>
</comment>
<evidence type="ECO:0000313" key="3">
    <source>
        <dbReference type="EMBL" id="EXG81952.1"/>
    </source>
</evidence>
<name>A0A010ZXK4_9ACTN</name>
<sequence length="135" mass="14776">MFEWSTKVRYMECDAQGVVFNGWYLTYFDEAFAAFLTHRGLSYAELTGSGYDAAVVRTELDWKTGLGYGDEPAVAVSTATIGRTSFALDFEVRRDGEVTCSARTVYVVIATDGSGKREIPPRLAEALGDPAPLRG</sequence>
<reference evidence="3 4" key="1">
    <citation type="submission" date="2013-07" db="EMBL/GenBank/DDBJ databases">
        <authorList>
            <consortium name="DOE Joint Genome Institute"/>
            <person name="Eisen J."/>
            <person name="Huntemann M."/>
            <person name="Han J."/>
            <person name="Chen A."/>
            <person name="Kyrpides N."/>
            <person name="Mavromatis K."/>
            <person name="Markowitz V."/>
            <person name="Palaniappan K."/>
            <person name="Ivanova N."/>
            <person name="Schaumberg A."/>
            <person name="Pati A."/>
            <person name="Liolios K."/>
            <person name="Nordberg H.P."/>
            <person name="Cantor M.N."/>
            <person name="Hua S.X."/>
            <person name="Woyke T."/>
        </authorList>
    </citation>
    <scope>NUCLEOTIDE SEQUENCE [LARGE SCALE GENOMIC DNA]</scope>
    <source>
        <strain evidence="3 4">DSM 44712</strain>
    </source>
</reference>
<dbReference type="OrthoDB" id="9799036at2"/>
<dbReference type="EMBL" id="JFBT01000001">
    <property type="protein sequence ID" value="EXG81952.1"/>
    <property type="molecule type" value="Genomic_DNA"/>
</dbReference>
<dbReference type="Pfam" id="PF13279">
    <property type="entry name" value="4HBT_2"/>
    <property type="match status" value="1"/>
</dbReference>
<protein>
    <submittedName>
        <fullName evidence="3">Putative thioesterase</fullName>
    </submittedName>
</protein>
<dbReference type="InterPro" id="IPR029069">
    <property type="entry name" value="HotDog_dom_sf"/>
</dbReference>
<dbReference type="PANTHER" id="PTHR31793">
    <property type="entry name" value="4-HYDROXYBENZOYL-COA THIOESTERASE FAMILY MEMBER"/>
    <property type="match status" value="1"/>
</dbReference>
<organism evidence="3 4">
    <name type="scientific">Cryptosporangium arvum DSM 44712</name>
    <dbReference type="NCBI Taxonomy" id="927661"/>
    <lineage>
        <taxon>Bacteria</taxon>
        <taxon>Bacillati</taxon>
        <taxon>Actinomycetota</taxon>
        <taxon>Actinomycetes</taxon>
        <taxon>Cryptosporangiales</taxon>
        <taxon>Cryptosporangiaceae</taxon>
        <taxon>Cryptosporangium</taxon>
    </lineage>
</organism>
<comment type="caution">
    <text evidence="3">The sequence shown here is derived from an EMBL/GenBank/DDBJ whole genome shotgun (WGS) entry which is preliminary data.</text>
</comment>
<dbReference type="AlphaFoldDB" id="A0A010ZXK4"/>
<proteinExistence type="inferred from homology"/>
<dbReference type="SUPFAM" id="SSF54637">
    <property type="entry name" value="Thioesterase/thiol ester dehydrase-isomerase"/>
    <property type="match status" value="1"/>
</dbReference>
<evidence type="ECO:0000256" key="2">
    <source>
        <dbReference type="ARBA" id="ARBA00022801"/>
    </source>
</evidence>
<dbReference type="HOGENOM" id="CLU_101141_5_0_11"/>
<dbReference type="Proteomes" id="UP000021053">
    <property type="component" value="Unassembled WGS sequence"/>
</dbReference>
<dbReference type="Gene3D" id="3.10.129.10">
    <property type="entry name" value="Hotdog Thioesterase"/>
    <property type="match status" value="1"/>
</dbReference>
<dbReference type="CDD" id="cd00586">
    <property type="entry name" value="4HBT"/>
    <property type="match status" value="1"/>
</dbReference>
<evidence type="ECO:0000313" key="4">
    <source>
        <dbReference type="Proteomes" id="UP000021053"/>
    </source>
</evidence>
<dbReference type="GO" id="GO:0047617">
    <property type="term" value="F:fatty acyl-CoA hydrolase activity"/>
    <property type="evidence" value="ECO:0007669"/>
    <property type="project" value="TreeGrafter"/>
</dbReference>
<gene>
    <name evidence="3" type="ORF">CryarDRAFT_3077</name>
</gene>
<evidence type="ECO:0000256" key="1">
    <source>
        <dbReference type="ARBA" id="ARBA00005953"/>
    </source>
</evidence>
<keyword evidence="2" id="KW-0378">Hydrolase</keyword>
<dbReference type="RefSeq" id="WP_035851472.1">
    <property type="nucleotide sequence ID" value="NZ_KK073874.1"/>
</dbReference>
<dbReference type="InterPro" id="IPR050563">
    <property type="entry name" value="4-hydroxybenzoyl-CoA_TE"/>
</dbReference>
<dbReference type="PATRIC" id="fig|927661.3.peg.3037"/>